<dbReference type="AlphaFoldDB" id="X0RRW8"/>
<organism evidence="1">
    <name type="scientific">marine sediment metagenome</name>
    <dbReference type="NCBI Taxonomy" id="412755"/>
    <lineage>
        <taxon>unclassified sequences</taxon>
        <taxon>metagenomes</taxon>
        <taxon>ecological metagenomes</taxon>
    </lineage>
</organism>
<protein>
    <submittedName>
        <fullName evidence="1">Uncharacterized protein</fullName>
    </submittedName>
</protein>
<proteinExistence type="predicted"/>
<name>X0RRW8_9ZZZZ</name>
<reference evidence="1" key="1">
    <citation type="journal article" date="2014" name="Front. Microbiol.">
        <title>High frequency of phylogenetically diverse reductive dehalogenase-homologous genes in deep subseafloor sedimentary metagenomes.</title>
        <authorList>
            <person name="Kawai M."/>
            <person name="Futagami T."/>
            <person name="Toyoda A."/>
            <person name="Takaki Y."/>
            <person name="Nishi S."/>
            <person name="Hori S."/>
            <person name="Arai W."/>
            <person name="Tsubouchi T."/>
            <person name="Morono Y."/>
            <person name="Uchiyama I."/>
            <person name="Ito T."/>
            <person name="Fujiyama A."/>
            <person name="Inagaki F."/>
            <person name="Takami H."/>
        </authorList>
    </citation>
    <scope>NUCLEOTIDE SEQUENCE</scope>
    <source>
        <strain evidence="1">Expedition CK06-06</strain>
    </source>
</reference>
<accession>X0RRW8</accession>
<evidence type="ECO:0000313" key="1">
    <source>
        <dbReference type="EMBL" id="GAF71589.1"/>
    </source>
</evidence>
<gene>
    <name evidence="1" type="ORF">S01H1_15221</name>
</gene>
<comment type="caution">
    <text evidence="1">The sequence shown here is derived from an EMBL/GenBank/DDBJ whole genome shotgun (WGS) entry which is preliminary data.</text>
</comment>
<dbReference type="EMBL" id="BARS01007943">
    <property type="protein sequence ID" value="GAF71589.1"/>
    <property type="molecule type" value="Genomic_DNA"/>
</dbReference>
<feature type="non-terminal residue" evidence="1">
    <location>
        <position position="68"/>
    </location>
</feature>
<sequence length="68" mass="7586">MGAYSWKCKGCSQDLVEDELVRLNGCVGEYDGYGRAGGFDYAGDSCGMSEPVAWHQYCYDWAKGEFRP</sequence>